<sequence>MEPSMIQSLLDYIINKGLSKSARTARSCASIDLKIEEYPRLPHRAGYPHRFCARHDVLGSTHGAHRCTVQPRTRAAAAASHPCVKSRRRTPPHRSTSGVSASCCTYSHVTPAPYDEPTVVARHEASRRSLKGLRFPADLIPRMVEADPVACASLDEVLAHWWMDPTPGPRSLLGTYKAANATTYAALRWPEKVGLDLFYAPADDAWRKQNFADILELVARLCEAPNTRRPT</sequence>
<organism evidence="1 2">
    <name type="scientific">Lactarius akahatsu</name>
    <dbReference type="NCBI Taxonomy" id="416441"/>
    <lineage>
        <taxon>Eukaryota</taxon>
        <taxon>Fungi</taxon>
        <taxon>Dikarya</taxon>
        <taxon>Basidiomycota</taxon>
        <taxon>Agaricomycotina</taxon>
        <taxon>Agaricomycetes</taxon>
        <taxon>Russulales</taxon>
        <taxon>Russulaceae</taxon>
        <taxon>Lactarius</taxon>
    </lineage>
</organism>
<protein>
    <submittedName>
        <fullName evidence="1">Uncharacterized protein</fullName>
    </submittedName>
</protein>
<comment type="caution">
    <text evidence="1">The sequence shown here is derived from an EMBL/GenBank/DDBJ whole genome shotgun (WGS) entry which is preliminary data.</text>
</comment>
<evidence type="ECO:0000313" key="2">
    <source>
        <dbReference type="Proteomes" id="UP001201163"/>
    </source>
</evidence>
<keyword evidence="2" id="KW-1185">Reference proteome</keyword>
<proteinExistence type="predicted"/>
<reference evidence="1" key="1">
    <citation type="submission" date="2022-01" db="EMBL/GenBank/DDBJ databases">
        <title>Comparative genomics reveals a dynamic genome evolution in the ectomycorrhizal milk-cap (Lactarius) mushrooms.</title>
        <authorList>
            <consortium name="DOE Joint Genome Institute"/>
            <person name="Lebreton A."/>
            <person name="Tang N."/>
            <person name="Kuo A."/>
            <person name="LaButti K."/>
            <person name="Drula E."/>
            <person name="Barry K."/>
            <person name="Clum A."/>
            <person name="Lipzen A."/>
            <person name="Mousain D."/>
            <person name="Ng V."/>
            <person name="Wang R."/>
            <person name="Wang X."/>
            <person name="Dai Y."/>
            <person name="Henrissat B."/>
            <person name="Grigoriev I.V."/>
            <person name="Guerin-Laguette A."/>
            <person name="Yu F."/>
            <person name="Martin F.M."/>
        </authorList>
    </citation>
    <scope>NUCLEOTIDE SEQUENCE</scope>
    <source>
        <strain evidence="1">QP</strain>
    </source>
</reference>
<accession>A0AAD4LQJ6</accession>
<dbReference type="Proteomes" id="UP001201163">
    <property type="component" value="Unassembled WGS sequence"/>
</dbReference>
<name>A0AAD4LQJ6_9AGAM</name>
<evidence type="ECO:0000313" key="1">
    <source>
        <dbReference type="EMBL" id="KAH8996754.1"/>
    </source>
</evidence>
<dbReference type="EMBL" id="JAKELL010000008">
    <property type="protein sequence ID" value="KAH8996754.1"/>
    <property type="molecule type" value="Genomic_DNA"/>
</dbReference>
<dbReference type="AlphaFoldDB" id="A0AAD4LQJ6"/>
<gene>
    <name evidence="1" type="ORF">EDB92DRAFT_2112430</name>
</gene>